<comment type="caution">
    <text evidence="3">The sequence shown here is derived from an EMBL/GenBank/DDBJ whole genome shotgun (WGS) entry which is preliminary data.</text>
</comment>
<dbReference type="PROSITE" id="PS51406">
    <property type="entry name" value="FIBRINOGEN_C_2"/>
    <property type="match status" value="1"/>
</dbReference>
<feature type="domain" description="Fibrinogen C-terminal" evidence="2">
    <location>
        <begin position="145"/>
        <end position="245"/>
    </location>
</feature>
<evidence type="ECO:0000256" key="1">
    <source>
        <dbReference type="SAM" id="MobiDB-lite"/>
    </source>
</evidence>
<evidence type="ECO:0000313" key="4">
    <source>
        <dbReference type="Proteomes" id="UP000835052"/>
    </source>
</evidence>
<dbReference type="SMART" id="SM00186">
    <property type="entry name" value="FBG"/>
    <property type="match status" value="1"/>
</dbReference>
<dbReference type="InterPro" id="IPR050373">
    <property type="entry name" value="Fibrinogen_C-term_domain"/>
</dbReference>
<dbReference type="InterPro" id="IPR036056">
    <property type="entry name" value="Fibrinogen-like_C"/>
</dbReference>
<dbReference type="InterPro" id="IPR014716">
    <property type="entry name" value="Fibrinogen_a/b/g_C_1"/>
</dbReference>
<proteinExistence type="predicted"/>
<dbReference type="PANTHER" id="PTHR19143">
    <property type="entry name" value="FIBRINOGEN/TENASCIN/ANGIOPOEITIN"/>
    <property type="match status" value="1"/>
</dbReference>
<keyword evidence="4" id="KW-1185">Reference proteome</keyword>
<protein>
    <recommendedName>
        <fullName evidence="2">Fibrinogen C-terminal domain-containing protein</fullName>
    </recommendedName>
</protein>
<organism evidence="3 4">
    <name type="scientific">Caenorhabditis auriculariae</name>
    <dbReference type="NCBI Taxonomy" id="2777116"/>
    <lineage>
        <taxon>Eukaryota</taxon>
        <taxon>Metazoa</taxon>
        <taxon>Ecdysozoa</taxon>
        <taxon>Nematoda</taxon>
        <taxon>Chromadorea</taxon>
        <taxon>Rhabditida</taxon>
        <taxon>Rhabditina</taxon>
        <taxon>Rhabditomorpha</taxon>
        <taxon>Rhabditoidea</taxon>
        <taxon>Rhabditidae</taxon>
        <taxon>Peloderinae</taxon>
        <taxon>Caenorhabditis</taxon>
    </lineage>
</organism>
<dbReference type="Pfam" id="PF00147">
    <property type="entry name" value="Fibrinogen_C"/>
    <property type="match status" value="1"/>
</dbReference>
<dbReference type="EMBL" id="CAJGYM010000012">
    <property type="protein sequence ID" value="CAD6189884.1"/>
    <property type="molecule type" value="Genomic_DNA"/>
</dbReference>
<dbReference type="OrthoDB" id="7952570at2759"/>
<dbReference type="SUPFAM" id="SSF56496">
    <property type="entry name" value="Fibrinogen C-terminal domain-like"/>
    <property type="match status" value="1"/>
</dbReference>
<accession>A0A8S1H3Y4</accession>
<dbReference type="PANTHER" id="PTHR19143:SF444">
    <property type="entry name" value="PROTEIN SCABROUS"/>
    <property type="match status" value="1"/>
</dbReference>
<dbReference type="Gene3D" id="3.90.215.10">
    <property type="entry name" value="Gamma Fibrinogen, chain A, domain 1"/>
    <property type="match status" value="1"/>
</dbReference>
<evidence type="ECO:0000313" key="3">
    <source>
        <dbReference type="EMBL" id="CAD6189884.1"/>
    </source>
</evidence>
<dbReference type="Proteomes" id="UP000835052">
    <property type="component" value="Unassembled WGS sequence"/>
</dbReference>
<reference evidence="3" key="1">
    <citation type="submission" date="2020-10" db="EMBL/GenBank/DDBJ databases">
        <authorList>
            <person name="Kikuchi T."/>
        </authorList>
    </citation>
    <scope>NUCLEOTIDE SEQUENCE</scope>
    <source>
        <strain evidence="3">NKZ352</strain>
    </source>
</reference>
<sequence>MNAFGKPCSEYDFIGVGCNLFLSGTIIANNNKKDFDLGQVTFGSNFGDIRFDEKNNQRVTWLNLPYNGFLIHVKLSSDNNTLVDSFNVSLDASSSTKGYQVFTSDVGTVLSFAWTSNATPTTPTAGTTTVSGSTGVSGQTVPTTTAGPILPTSCDKIENLTTSGVQTIYIGGQSVDVFCEVVQPSGEVFTVIQSRGNEDTTDFDVSFDTYKSPLGNAGKATNFWLGLDNMNQLTGSDTFGLEIDLCCNGAIKKSSSTTISSATADFGNTGLNYPTTFKPAGTNRDIGVAFSTNATYVGNRAVCEELEYEDDAGNEIVPSGGWCISASIATNKALGINMRTTDGPFGSEGDDVDFVSYDRVRMAIFTFDSAKINQNSDDAQFCT</sequence>
<evidence type="ECO:0000259" key="2">
    <source>
        <dbReference type="PROSITE" id="PS51406"/>
    </source>
</evidence>
<dbReference type="InterPro" id="IPR002181">
    <property type="entry name" value="Fibrinogen_a/b/g_C_dom"/>
</dbReference>
<feature type="region of interest" description="Disordered" evidence="1">
    <location>
        <begin position="123"/>
        <end position="144"/>
    </location>
</feature>
<name>A0A8S1H3Y4_9PELO</name>
<dbReference type="AlphaFoldDB" id="A0A8S1H3Y4"/>
<gene>
    <name evidence="3" type="ORF">CAUJ_LOCUS5803</name>
</gene>
<dbReference type="GO" id="GO:0005615">
    <property type="term" value="C:extracellular space"/>
    <property type="evidence" value="ECO:0007669"/>
    <property type="project" value="TreeGrafter"/>
</dbReference>